<evidence type="ECO:0000313" key="3">
    <source>
        <dbReference type="Proteomes" id="UP000029278"/>
    </source>
</evidence>
<reference evidence="1 3" key="1">
    <citation type="submission" date="2014-04" db="EMBL/GenBank/DDBJ databases">
        <authorList>
            <person name="Bishop-Lilly K.A."/>
            <person name="Broomall S.M."/>
            <person name="Chain P.S."/>
            <person name="Chertkov O."/>
            <person name="Coyne S.R."/>
            <person name="Daligault H.E."/>
            <person name="Davenport K.W."/>
            <person name="Erkkila T."/>
            <person name="Frey K.G."/>
            <person name="Gibbons H.S."/>
            <person name="Gu W."/>
            <person name="Jaissle J."/>
            <person name="Johnson S.L."/>
            <person name="Koroleva G.I."/>
            <person name="Ladner J.T."/>
            <person name="Lo C.-C."/>
            <person name="Minogue T.D."/>
            <person name="Munk C."/>
            <person name="Palacios G.F."/>
            <person name="Redden C.L."/>
            <person name="Rosenzweig C.N."/>
            <person name="Scholz M.B."/>
            <person name="Teshima H."/>
            <person name="Xu Y."/>
        </authorList>
    </citation>
    <scope>NUCLEOTIDE SEQUENCE [LARGE SCALE GENOMIC DNA]</scope>
    <source>
        <strain evidence="1 3">8244</strain>
    </source>
</reference>
<dbReference type="Proteomes" id="UP000029278">
    <property type="component" value="Unassembled WGS sequence"/>
</dbReference>
<comment type="caution">
    <text evidence="1">The sequence shown here is derived from an EMBL/GenBank/DDBJ whole genome shotgun (WGS) entry which is preliminary data.</text>
</comment>
<dbReference type="EMBL" id="WNZZ01000015">
    <property type="protein sequence ID" value="MUG24514.1"/>
    <property type="molecule type" value="Genomic_DNA"/>
</dbReference>
<name>A0A090YSE2_PAEMA</name>
<dbReference type="AlphaFoldDB" id="A0A090YSE2"/>
<dbReference type="Proteomes" id="UP000442469">
    <property type="component" value="Unassembled WGS sequence"/>
</dbReference>
<dbReference type="PATRIC" id="fig|44252.3.peg.4793"/>
<dbReference type="InterPro" id="IPR054685">
    <property type="entry name" value="Rubredox_RCKP"/>
</dbReference>
<protein>
    <submittedName>
        <fullName evidence="2">Rubredoxin</fullName>
    </submittedName>
</protein>
<proteinExistence type="predicted"/>
<dbReference type="GeneID" id="89846257"/>
<dbReference type="HOGENOM" id="CLU_128747_5_1_9"/>
<dbReference type="Gene3D" id="2.20.28.10">
    <property type="match status" value="1"/>
</dbReference>
<accession>A0A090YSE2</accession>
<dbReference type="SUPFAM" id="SSF57802">
    <property type="entry name" value="Rubredoxin-like"/>
    <property type="match status" value="1"/>
</dbReference>
<dbReference type="EMBL" id="JMQA01000039">
    <property type="protein sequence ID" value="KFN00888.1"/>
    <property type="molecule type" value="Genomic_DNA"/>
</dbReference>
<gene>
    <name evidence="1" type="ORF">DJ90_4537</name>
    <name evidence="2" type="ORF">GNQ08_19250</name>
</gene>
<organism evidence="1 3">
    <name type="scientific">Paenibacillus macerans</name>
    <name type="common">Bacillus macerans</name>
    <dbReference type="NCBI Taxonomy" id="44252"/>
    <lineage>
        <taxon>Bacteria</taxon>
        <taxon>Bacillati</taxon>
        <taxon>Bacillota</taxon>
        <taxon>Bacilli</taxon>
        <taxon>Bacillales</taxon>
        <taxon>Paenibacillaceae</taxon>
        <taxon>Paenibacillus</taxon>
    </lineage>
</organism>
<evidence type="ECO:0000313" key="1">
    <source>
        <dbReference type="EMBL" id="KFN00888.1"/>
    </source>
</evidence>
<reference evidence="2 4" key="2">
    <citation type="submission" date="2019-11" db="EMBL/GenBank/DDBJ databases">
        <title>Draft genome sequences of five Paenibacillus species of dairy origin.</title>
        <authorList>
            <person name="Olajide A.M."/>
            <person name="Chen S."/>
            <person name="Lapointe G."/>
        </authorList>
    </citation>
    <scope>NUCLEOTIDE SEQUENCE [LARGE SCALE GENOMIC DNA]</scope>
    <source>
        <strain evidence="2 4">3CT49</strain>
    </source>
</reference>
<dbReference type="OrthoDB" id="9799749at2"/>
<evidence type="ECO:0000313" key="4">
    <source>
        <dbReference type="Proteomes" id="UP000442469"/>
    </source>
</evidence>
<dbReference type="RefSeq" id="WP_036625345.1">
    <property type="nucleotide sequence ID" value="NZ_BGML01000002.1"/>
</dbReference>
<evidence type="ECO:0000313" key="2">
    <source>
        <dbReference type="EMBL" id="MUG24514.1"/>
    </source>
</evidence>
<dbReference type="NCBIfam" id="NF045720">
    <property type="entry name" value="rubredox_RCKP"/>
    <property type="match status" value="1"/>
</dbReference>
<keyword evidence="3" id="KW-1185">Reference proteome</keyword>
<sequence>MAVWKCEACGETKEGRCKPQKCPKCEAKGQFVKVEAQ</sequence>